<dbReference type="RefSeq" id="WP_036684495.1">
    <property type="nucleotide sequence ID" value="NZ_JNVM01000014.1"/>
</dbReference>
<dbReference type="Pfam" id="PF13376">
    <property type="entry name" value="OmdA"/>
    <property type="match status" value="1"/>
</dbReference>
<reference evidence="1 2" key="1">
    <citation type="submission" date="2014-06" db="EMBL/GenBank/DDBJ databases">
        <title>Draft genome sequence of Paenibacillus sp. MSt1.</title>
        <authorList>
            <person name="Aw Y.K."/>
            <person name="Ong K.S."/>
            <person name="Gan H.M."/>
            <person name="Lee S.M."/>
        </authorList>
    </citation>
    <scope>NUCLEOTIDE SEQUENCE [LARGE SCALE GENOMIC DNA]</scope>
    <source>
        <strain evidence="1 2">MSt1</strain>
    </source>
</reference>
<protein>
    <submittedName>
        <fullName evidence="1">Bacteriocin-protection protein</fullName>
    </submittedName>
</protein>
<keyword evidence="2" id="KW-1185">Reference proteome</keyword>
<dbReference type="OrthoDB" id="9796999at2"/>
<sequence>MSKKESELPILLFADQPSWEAWLEQNHVASAGVRLHLAKKQADVVTLTYQEALESSLCYGWIDSRKEAYDESTWLQRFTPRGAKSIWSKVNKDKAEALIASGRMQPPGLRAIEAAKQNGQWDKAYESQSRATVPDDLQSELDHNPQAKAFFETLDSQNRYAILFRIHSAKKVETRAKRIQQFVTMLERGEKIYP</sequence>
<gene>
    <name evidence="1" type="ORF">ET33_06825</name>
</gene>
<dbReference type="EMBL" id="JNVM01000014">
    <property type="protein sequence ID" value="KEQ24782.1"/>
    <property type="molecule type" value="Genomic_DNA"/>
</dbReference>
<accession>A0A081P259</accession>
<evidence type="ECO:0000313" key="2">
    <source>
        <dbReference type="Proteomes" id="UP000028123"/>
    </source>
</evidence>
<comment type="caution">
    <text evidence="1">The sequence shown here is derived from an EMBL/GenBank/DDBJ whole genome shotgun (WGS) entry which is preliminary data.</text>
</comment>
<dbReference type="AlphaFoldDB" id="A0A081P259"/>
<organism evidence="1 2">
    <name type="scientific">Paenibacillus tyrfis</name>
    <dbReference type="NCBI Taxonomy" id="1501230"/>
    <lineage>
        <taxon>Bacteria</taxon>
        <taxon>Bacillati</taxon>
        <taxon>Bacillota</taxon>
        <taxon>Bacilli</taxon>
        <taxon>Bacillales</taxon>
        <taxon>Paenibacillaceae</taxon>
        <taxon>Paenibacillus</taxon>
    </lineage>
</organism>
<dbReference type="eggNOG" id="COG4430">
    <property type="taxonomic scope" value="Bacteria"/>
</dbReference>
<proteinExistence type="predicted"/>
<dbReference type="Proteomes" id="UP000028123">
    <property type="component" value="Unassembled WGS sequence"/>
</dbReference>
<name>A0A081P259_9BACL</name>
<evidence type="ECO:0000313" key="1">
    <source>
        <dbReference type="EMBL" id="KEQ24782.1"/>
    </source>
</evidence>